<sequence>MSDPIYVALQHDDVVSYLGPAWPPTPGDPLLVIPPDASLTDGAAIVYPQEGRPGITWWVVDSTIPRQGAGTPDEALAALLPGSVLGTVLSPTPTPDTPPEG</sequence>
<dbReference type="RefSeq" id="WP_189917954.1">
    <property type="nucleotide sequence ID" value="NZ_BMSI01000001.1"/>
</dbReference>
<evidence type="ECO:0000313" key="2">
    <source>
        <dbReference type="Proteomes" id="UP000649259"/>
    </source>
</evidence>
<dbReference type="EMBL" id="BNEB01000003">
    <property type="protein sequence ID" value="GHI61080.1"/>
    <property type="molecule type" value="Genomic_DNA"/>
</dbReference>
<name>A0ABQ3RZ52_9ACTN</name>
<accession>A0ABQ3RZ52</accession>
<reference evidence="2" key="1">
    <citation type="submission" date="2023-07" db="EMBL/GenBank/DDBJ databases">
        <title>Whole genome shotgun sequence of Streptomyces cacaoi subsp. asoensis NBRC 13813.</title>
        <authorList>
            <person name="Komaki H."/>
            <person name="Tamura T."/>
        </authorList>
    </citation>
    <scope>NUCLEOTIDE SEQUENCE [LARGE SCALE GENOMIC DNA]</scope>
    <source>
        <strain evidence="2">NBRC 13813</strain>
    </source>
</reference>
<protein>
    <submittedName>
        <fullName evidence="1">Uncharacterized protein</fullName>
    </submittedName>
</protein>
<gene>
    <name evidence="1" type="ORF">Saso_27300</name>
</gene>
<organism evidence="1 2">
    <name type="scientific">Streptomyces asoensis</name>
    <dbReference type="NCBI Taxonomy" id="249586"/>
    <lineage>
        <taxon>Bacteria</taxon>
        <taxon>Bacillati</taxon>
        <taxon>Actinomycetota</taxon>
        <taxon>Actinomycetes</taxon>
        <taxon>Kitasatosporales</taxon>
        <taxon>Streptomycetaceae</taxon>
        <taxon>Streptomyces</taxon>
    </lineage>
</organism>
<proteinExistence type="predicted"/>
<evidence type="ECO:0000313" key="1">
    <source>
        <dbReference type="EMBL" id="GHI61080.1"/>
    </source>
</evidence>
<dbReference type="Proteomes" id="UP000649259">
    <property type="component" value="Unassembled WGS sequence"/>
</dbReference>
<dbReference type="GeneID" id="91470611"/>
<keyword evidence="2" id="KW-1185">Reference proteome</keyword>
<comment type="caution">
    <text evidence="1">The sequence shown here is derived from an EMBL/GenBank/DDBJ whole genome shotgun (WGS) entry which is preliminary data.</text>
</comment>